<dbReference type="OrthoDB" id="15077at2"/>
<dbReference type="SUPFAM" id="SSF55248">
    <property type="entry name" value="PCD-like"/>
    <property type="match status" value="1"/>
</dbReference>
<keyword evidence="8" id="KW-1185">Reference proteome</keyword>
<dbReference type="CDD" id="cd00488">
    <property type="entry name" value="PCD_DCoH"/>
    <property type="match status" value="1"/>
</dbReference>
<evidence type="ECO:0000256" key="3">
    <source>
        <dbReference type="ARBA" id="ARBA00013252"/>
    </source>
</evidence>
<dbReference type="Pfam" id="PF18029">
    <property type="entry name" value="Glyoxalase_6"/>
    <property type="match status" value="1"/>
</dbReference>
<dbReference type="EC" id="4.2.1.96" evidence="3"/>
<dbReference type="Proteomes" id="UP000290408">
    <property type="component" value="Chromosome"/>
</dbReference>
<evidence type="ECO:0000256" key="5">
    <source>
        <dbReference type="ARBA" id="ARBA00023239"/>
    </source>
</evidence>
<dbReference type="PANTHER" id="PTHR12599">
    <property type="entry name" value="PTERIN-4-ALPHA-CARBINOLAMINE DEHYDRATASE"/>
    <property type="match status" value="1"/>
</dbReference>
<dbReference type="InterPro" id="IPR041581">
    <property type="entry name" value="Glyoxalase_6"/>
</dbReference>
<dbReference type="NCBIfam" id="NF002017">
    <property type="entry name" value="PRK00823.1-2"/>
    <property type="match status" value="1"/>
</dbReference>
<dbReference type="PANTHER" id="PTHR12599:SF0">
    <property type="entry name" value="PTERIN-4-ALPHA-CARBINOLAMINE DEHYDRATASE"/>
    <property type="match status" value="1"/>
</dbReference>
<reference evidence="7 8" key="1">
    <citation type="submission" date="2019-02" db="EMBL/GenBank/DDBJ databases">
        <title>Genomic data mining of an Antarctic deep-sea actinobacterium, Janibacterlimosus P3-3-X1.</title>
        <authorList>
            <person name="Liao L."/>
            <person name="Chen B."/>
        </authorList>
    </citation>
    <scope>NUCLEOTIDE SEQUENCE [LARGE SCALE GENOMIC DNA]</scope>
    <source>
        <strain evidence="7 8">P3-3-X1</strain>
    </source>
</reference>
<evidence type="ECO:0000256" key="2">
    <source>
        <dbReference type="ARBA" id="ARBA00006472"/>
    </source>
</evidence>
<dbReference type="Pfam" id="PF01329">
    <property type="entry name" value="Pterin_4a"/>
    <property type="match status" value="1"/>
</dbReference>
<dbReference type="SUPFAM" id="SSF54593">
    <property type="entry name" value="Glyoxalase/Bleomycin resistance protein/Dihydroxybiphenyl dioxygenase"/>
    <property type="match status" value="1"/>
</dbReference>
<dbReference type="Gene3D" id="3.10.180.10">
    <property type="entry name" value="2,3-Dihydroxybiphenyl 1,2-Dioxygenase, domain 1"/>
    <property type="match status" value="1"/>
</dbReference>
<dbReference type="InterPro" id="IPR029068">
    <property type="entry name" value="Glyas_Bleomycin-R_OHBP_Dase"/>
</dbReference>
<gene>
    <name evidence="7" type="ORF">EXU32_14430</name>
</gene>
<dbReference type="GO" id="GO:0008124">
    <property type="term" value="F:4-alpha-hydroxytetrahydrobiopterin dehydratase activity"/>
    <property type="evidence" value="ECO:0007669"/>
    <property type="project" value="UniProtKB-EC"/>
</dbReference>
<keyword evidence="5 7" id="KW-0456">Lyase</keyword>
<comment type="catalytic activity">
    <reaction evidence="1">
        <text>(4aS,6R)-4a-hydroxy-L-erythro-5,6,7,8-tetrahydrobiopterin = (6R)-L-erythro-6,7-dihydrobiopterin + H2O</text>
        <dbReference type="Rhea" id="RHEA:11920"/>
        <dbReference type="ChEBI" id="CHEBI:15377"/>
        <dbReference type="ChEBI" id="CHEBI:15642"/>
        <dbReference type="ChEBI" id="CHEBI:43120"/>
        <dbReference type="EC" id="4.2.1.96"/>
    </reaction>
</comment>
<proteinExistence type="inferred from homology"/>
<evidence type="ECO:0000256" key="1">
    <source>
        <dbReference type="ARBA" id="ARBA00001554"/>
    </source>
</evidence>
<dbReference type="EMBL" id="CP036164">
    <property type="protein sequence ID" value="QBF47339.1"/>
    <property type="molecule type" value="Genomic_DNA"/>
</dbReference>
<dbReference type="GO" id="GO:0006729">
    <property type="term" value="P:tetrahydrobiopterin biosynthetic process"/>
    <property type="evidence" value="ECO:0007669"/>
    <property type="project" value="InterPro"/>
</dbReference>
<evidence type="ECO:0000313" key="8">
    <source>
        <dbReference type="Proteomes" id="UP000290408"/>
    </source>
</evidence>
<dbReference type="InterPro" id="IPR036428">
    <property type="entry name" value="PCD_sf"/>
</dbReference>
<dbReference type="InterPro" id="IPR001533">
    <property type="entry name" value="Pterin_deHydtase"/>
</dbReference>
<protein>
    <recommendedName>
        <fullName evidence="4">Putative pterin-4-alpha-carbinolamine dehydratase</fullName>
        <ecNumber evidence="3">4.2.1.96</ecNumber>
    </recommendedName>
</protein>
<dbReference type="RefSeq" id="WP_130630530.1">
    <property type="nucleotide sequence ID" value="NZ_CP036164.1"/>
</dbReference>
<dbReference type="KEGG" id="jli:EXU32_14430"/>
<name>A0A4P6MWG3_9MICO</name>
<evidence type="ECO:0000313" key="7">
    <source>
        <dbReference type="EMBL" id="QBF47339.1"/>
    </source>
</evidence>
<dbReference type="AlphaFoldDB" id="A0A4P6MWG3"/>
<evidence type="ECO:0000259" key="6">
    <source>
        <dbReference type="Pfam" id="PF18029"/>
    </source>
</evidence>
<accession>A0A4P6MWG3</accession>
<sequence length="226" mass="24437">MSDDAEVLTSSQVDERAPRDWREVDGMLRTRLKVADYAAALDLVNRIAKAADEADHHPDIDLRYNWVGLRLVSHDVGGISPRDLELAGQISRIAADVGAEPVPEVTTSMTVGIDTADADAIRPFWMALTGHGEAKGDPSSLPSPDGQLPQIWFQESAAREGRGRVHLDVYVPHDQALARVEAVVAAGGRLVTDEFAPSWWVLADAGGNEACVCTWQPHEKSANPTS</sequence>
<dbReference type="Gene3D" id="3.30.1360.20">
    <property type="entry name" value="Transcriptional coactivator/pterin dehydratase"/>
    <property type="match status" value="1"/>
</dbReference>
<organism evidence="7 8">
    <name type="scientific">Janibacter limosus</name>
    <dbReference type="NCBI Taxonomy" id="53458"/>
    <lineage>
        <taxon>Bacteria</taxon>
        <taxon>Bacillati</taxon>
        <taxon>Actinomycetota</taxon>
        <taxon>Actinomycetes</taxon>
        <taxon>Micrococcales</taxon>
        <taxon>Intrasporangiaceae</taxon>
        <taxon>Janibacter</taxon>
    </lineage>
</organism>
<evidence type="ECO:0000256" key="4">
    <source>
        <dbReference type="ARBA" id="ARBA00021735"/>
    </source>
</evidence>
<dbReference type="STRING" id="1216970.GCA_001570985_01925"/>
<comment type="similarity">
    <text evidence="2">Belongs to the pterin-4-alpha-carbinolamine dehydratase family.</text>
</comment>
<feature type="domain" description="Glyoxalase-like" evidence="6">
    <location>
        <begin position="111"/>
        <end position="213"/>
    </location>
</feature>